<dbReference type="GO" id="GO:0004497">
    <property type="term" value="F:monooxygenase activity"/>
    <property type="evidence" value="ECO:0007669"/>
    <property type="project" value="UniProtKB-KW"/>
</dbReference>
<protein>
    <recommendedName>
        <fullName evidence="2">Signal transduction protein TRAP</fullName>
    </recommendedName>
    <alternativeName>
        <fullName evidence="3">Target of RNAIII-activating protein</fullName>
    </alternativeName>
</protein>
<comment type="caution">
    <text evidence="5">The sequence shown here is derived from an EMBL/GenBank/DDBJ whole genome shotgun (WGS) entry which is preliminary data.</text>
</comment>
<name>A0ABU9F1B0_9STAP</name>
<dbReference type="Gene3D" id="3.30.70.100">
    <property type="match status" value="1"/>
</dbReference>
<organism evidence="5 6">
    <name type="scientific">Staphylococcus debuckii</name>
    <dbReference type="NCBI Taxonomy" id="2044912"/>
    <lineage>
        <taxon>Bacteria</taxon>
        <taxon>Bacillati</taxon>
        <taxon>Bacillota</taxon>
        <taxon>Bacilli</taxon>
        <taxon>Bacillales</taxon>
        <taxon>Staphylococcaceae</taxon>
        <taxon>Staphylococcus</taxon>
    </lineage>
</organism>
<evidence type="ECO:0000259" key="4">
    <source>
        <dbReference type="PROSITE" id="PS51725"/>
    </source>
</evidence>
<dbReference type="InterPro" id="IPR050744">
    <property type="entry name" value="AI-2_Isomerase_LsrG"/>
</dbReference>
<keyword evidence="5" id="KW-0560">Oxidoreductase</keyword>
<dbReference type="PANTHER" id="PTHR33336:SF15">
    <property type="entry name" value="ABM DOMAIN-CONTAINING PROTEIN"/>
    <property type="match status" value="1"/>
</dbReference>
<dbReference type="InterPro" id="IPR007138">
    <property type="entry name" value="ABM_dom"/>
</dbReference>
<dbReference type="Proteomes" id="UP001380601">
    <property type="component" value="Unassembled WGS sequence"/>
</dbReference>
<accession>A0ABU9F1B0</accession>
<dbReference type="RefSeq" id="WP_123145421.1">
    <property type="nucleotide sequence ID" value="NZ_CP033460.1"/>
</dbReference>
<dbReference type="EMBL" id="JBBWSC010000012">
    <property type="protein sequence ID" value="MEL0539037.1"/>
    <property type="molecule type" value="Genomic_DNA"/>
</dbReference>
<evidence type="ECO:0000256" key="3">
    <source>
        <dbReference type="ARBA" id="ARBA00032861"/>
    </source>
</evidence>
<dbReference type="SUPFAM" id="SSF54909">
    <property type="entry name" value="Dimeric alpha+beta barrel"/>
    <property type="match status" value="1"/>
</dbReference>
<dbReference type="PANTHER" id="PTHR33336">
    <property type="entry name" value="QUINOL MONOOXYGENASE YGIN-RELATED"/>
    <property type="match status" value="1"/>
</dbReference>
<dbReference type="InterPro" id="IPR011008">
    <property type="entry name" value="Dimeric_a/b-barrel"/>
</dbReference>
<sequence>MITVIAKTNVNDANYDRYSSLIGQLVVASQAEEGNVSYEHYENASIPNSFVIIEQWKDRQALNAHIEADHFKVYWQEVTQLCINEPTIQMFEDSDEISYE</sequence>
<comment type="similarity">
    <text evidence="1">Belongs to the TRAP family.</text>
</comment>
<keyword evidence="5" id="KW-0503">Monooxygenase</keyword>
<proteinExistence type="inferred from homology"/>
<reference evidence="5 6" key="1">
    <citation type="submission" date="2024-04" db="EMBL/GenBank/DDBJ databases">
        <title>Staphylococcus debuckii a clinical isolate.</title>
        <authorList>
            <person name="Magnan C."/>
            <person name="Plumet L."/>
            <person name="Morsli M."/>
            <person name="Molle V."/>
            <person name="Lavigne J.-P."/>
        </authorList>
    </citation>
    <scope>NUCLEOTIDE SEQUENCE [LARGE SCALE GENOMIC DNA]</scope>
    <source>
        <strain evidence="5 6">NSD001</strain>
    </source>
</reference>
<evidence type="ECO:0000256" key="1">
    <source>
        <dbReference type="ARBA" id="ARBA00009267"/>
    </source>
</evidence>
<dbReference type="Pfam" id="PF03992">
    <property type="entry name" value="ABM"/>
    <property type="match status" value="1"/>
</dbReference>
<evidence type="ECO:0000313" key="6">
    <source>
        <dbReference type="Proteomes" id="UP001380601"/>
    </source>
</evidence>
<keyword evidence="6" id="KW-1185">Reference proteome</keyword>
<evidence type="ECO:0000256" key="2">
    <source>
        <dbReference type="ARBA" id="ARBA00018486"/>
    </source>
</evidence>
<evidence type="ECO:0000313" key="5">
    <source>
        <dbReference type="EMBL" id="MEL0539037.1"/>
    </source>
</evidence>
<gene>
    <name evidence="5" type="ORF">AADA34_09970</name>
</gene>
<dbReference type="PROSITE" id="PS51725">
    <property type="entry name" value="ABM"/>
    <property type="match status" value="1"/>
</dbReference>
<feature type="domain" description="ABM" evidence="4">
    <location>
        <begin position="2"/>
        <end position="91"/>
    </location>
</feature>